<evidence type="ECO:0000313" key="3">
    <source>
        <dbReference type="Proteomes" id="UP000042997"/>
    </source>
</evidence>
<gene>
    <name evidence="2" type="ORF">RHRU231_670037</name>
</gene>
<evidence type="ECO:0000259" key="1">
    <source>
        <dbReference type="Pfam" id="PF08241"/>
    </source>
</evidence>
<evidence type="ECO:0000313" key="2">
    <source>
        <dbReference type="EMBL" id="CDZ90228.1"/>
    </source>
</evidence>
<dbReference type="RefSeq" id="WP_040273391.1">
    <property type="nucleotide sequence ID" value="NZ_JAJNCM010000024.1"/>
</dbReference>
<protein>
    <recommendedName>
        <fullName evidence="1">Methyltransferase type 11 domain-containing protein</fullName>
    </recommendedName>
</protein>
<feature type="domain" description="Methyltransferase type 11" evidence="1">
    <location>
        <begin position="126"/>
        <end position="180"/>
    </location>
</feature>
<dbReference type="Proteomes" id="UP000042997">
    <property type="component" value="Unassembled WGS sequence"/>
</dbReference>
<dbReference type="InterPro" id="IPR029063">
    <property type="entry name" value="SAM-dependent_MTases_sf"/>
</dbReference>
<dbReference type="SUPFAM" id="SSF53335">
    <property type="entry name" value="S-adenosyl-L-methionine-dependent methyltransferases"/>
    <property type="match status" value="1"/>
</dbReference>
<proteinExistence type="predicted"/>
<organism evidence="2 3">
    <name type="scientific">Rhodococcus ruber</name>
    <dbReference type="NCBI Taxonomy" id="1830"/>
    <lineage>
        <taxon>Bacteria</taxon>
        <taxon>Bacillati</taxon>
        <taxon>Actinomycetota</taxon>
        <taxon>Actinomycetes</taxon>
        <taxon>Mycobacteriales</taxon>
        <taxon>Nocardiaceae</taxon>
        <taxon>Rhodococcus</taxon>
    </lineage>
</organism>
<accession>A0A098BNU9</accession>
<dbReference type="Pfam" id="PF08241">
    <property type="entry name" value="Methyltransf_11"/>
    <property type="match status" value="1"/>
</dbReference>
<dbReference type="OrthoDB" id="9787807at2"/>
<dbReference type="Gene3D" id="3.40.50.150">
    <property type="entry name" value="Vaccinia Virus protein VP39"/>
    <property type="match status" value="1"/>
</dbReference>
<dbReference type="EMBL" id="CCSD01000080">
    <property type="protein sequence ID" value="CDZ90228.1"/>
    <property type="molecule type" value="Genomic_DNA"/>
</dbReference>
<dbReference type="eggNOG" id="COG2226">
    <property type="taxonomic scope" value="Bacteria"/>
</dbReference>
<dbReference type="GO" id="GO:0008757">
    <property type="term" value="F:S-adenosylmethionine-dependent methyltransferase activity"/>
    <property type="evidence" value="ECO:0007669"/>
    <property type="project" value="InterPro"/>
</dbReference>
<dbReference type="AlphaFoldDB" id="A0A098BNU9"/>
<dbReference type="InterPro" id="IPR013216">
    <property type="entry name" value="Methyltransf_11"/>
</dbReference>
<sequence length="247" mass="27531">MTHNGDTAHATGIGEMLISSRSLDEYRSMFHLTDEDLSRKILDCPGGAAGFTSAVNRLGGDVTACDRAYFDRDTEQLAVVAAAETERGNRYIRAHTEHFDWAFFADPDQHARVRRHAVQEFAADIRLNPRHYVAGRLPSLPFPDAAFDLVLSSHLLFSYSDRLDHTFHLDAIRELMRVARGDLRVFPLVASGSSVRYPRLDDLLTDLRNHDIAGEVVEVGYRLQRGAHHMLVCRHIASHGSVAAGSV</sequence>
<name>A0A098BNU9_9NOCA</name>
<reference evidence="2 3" key="1">
    <citation type="journal article" date="2014" name="Genome Announc.">
        <title>Draft Genome Sequence of Propane- and Butane-Oxidizing Actinobacterium Rhodococcus ruber IEGM 231.</title>
        <authorList>
            <person name="Ivshina I.B."/>
            <person name="Kuyukina M.S."/>
            <person name="Krivoruchko A.V."/>
            <person name="Barbe V."/>
            <person name="Fischer C."/>
        </authorList>
    </citation>
    <scope>NUCLEOTIDE SEQUENCE [LARGE SCALE GENOMIC DNA]</scope>
</reference>